<evidence type="ECO:0000313" key="6">
    <source>
        <dbReference type="EMBL" id="TDO09916.1"/>
    </source>
</evidence>
<proteinExistence type="inferred from homology"/>
<feature type="domain" description="NADPH-dependent FMN reductase-like" evidence="5">
    <location>
        <begin position="1"/>
        <end position="139"/>
    </location>
</feature>
<dbReference type="InterPro" id="IPR029039">
    <property type="entry name" value="Flavoprotein-like_sf"/>
</dbReference>
<dbReference type="Gene3D" id="3.40.50.360">
    <property type="match status" value="1"/>
</dbReference>
<name>A0A4R6HNI9_9GAMM</name>
<evidence type="ECO:0000259" key="5">
    <source>
        <dbReference type="Pfam" id="PF03358"/>
    </source>
</evidence>
<evidence type="ECO:0000313" key="7">
    <source>
        <dbReference type="Proteomes" id="UP000295150"/>
    </source>
</evidence>
<comment type="caution">
    <text evidence="6">The sequence shown here is derived from an EMBL/GenBank/DDBJ whole genome shotgun (WGS) entry which is preliminary data.</text>
</comment>
<dbReference type="PANTHER" id="PTHR43408">
    <property type="entry name" value="FMN REDUCTASE (NADPH)"/>
    <property type="match status" value="1"/>
</dbReference>
<dbReference type="Proteomes" id="UP000295150">
    <property type="component" value="Unassembled WGS sequence"/>
</dbReference>
<dbReference type="GO" id="GO:0008752">
    <property type="term" value="F:FMN reductase [NAD(P)H] activity"/>
    <property type="evidence" value="ECO:0007669"/>
    <property type="project" value="InterPro"/>
</dbReference>
<dbReference type="PANTHER" id="PTHR43408:SF1">
    <property type="entry name" value="FMN REDUCTASE (NADPH)"/>
    <property type="match status" value="1"/>
</dbReference>
<keyword evidence="3" id="KW-0288">FMN</keyword>
<evidence type="ECO:0000256" key="1">
    <source>
        <dbReference type="ARBA" id="ARBA00005990"/>
    </source>
</evidence>
<evidence type="ECO:0000256" key="3">
    <source>
        <dbReference type="ARBA" id="ARBA00022643"/>
    </source>
</evidence>
<gene>
    <name evidence="6" type="ORF">DFO68_106173</name>
</gene>
<comment type="similarity">
    <text evidence="1">Belongs to the SsuE family.</text>
</comment>
<evidence type="ECO:0000256" key="2">
    <source>
        <dbReference type="ARBA" id="ARBA00022630"/>
    </source>
</evidence>
<dbReference type="InterPro" id="IPR005025">
    <property type="entry name" value="FMN_Rdtase-like_dom"/>
</dbReference>
<dbReference type="InterPro" id="IPR020048">
    <property type="entry name" value="NADPH-dep_FMN_reduc_SsuE"/>
</dbReference>
<dbReference type="AlphaFoldDB" id="A0A4R6HNI9"/>
<dbReference type="Pfam" id="PF03358">
    <property type="entry name" value="FMN_red"/>
    <property type="match status" value="1"/>
</dbReference>
<dbReference type="RefSeq" id="WP_166637538.1">
    <property type="nucleotide sequence ID" value="NZ_SNWH01000006.1"/>
</dbReference>
<accession>A0A4R6HNI9</accession>
<keyword evidence="4" id="KW-0560">Oxidoreductase</keyword>
<dbReference type="EMBL" id="SNWH01000006">
    <property type="protein sequence ID" value="TDO09916.1"/>
    <property type="molecule type" value="Genomic_DNA"/>
</dbReference>
<sequence length="190" mass="19999">MSVVLIAGSPGSVSRTSALITFIDGLLQARGIKTEVFNVNDFDGNAVFFADVSAPQIVRYREAIAKADAVILATPVYQASFSGAIKLLLDLVPERGLKGKLVLPLANGGSDNHLLVIDYALKPVLSALGASNVLGGVYVNAKQLTLEEGQAYRVGGDARARIQRALDELLEALPLVIGANERNHSGVAYA</sequence>
<protein>
    <submittedName>
        <fullName evidence="6">SsuE family FMN reductase</fullName>
    </submittedName>
</protein>
<organism evidence="6 7">
    <name type="scientific">Halomonas ventosae</name>
    <dbReference type="NCBI Taxonomy" id="229007"/>
    <lineage>
        <taxon>Bacteria</taxon>
        <taxon>Pseudomonadati</taxon>
        <taxon>Pseudomonadota</taxon>
        <taxon>Gammaproteobacteria</taxon>
        <taxon>Oceanospirillales</taxon>
        <taxon>Halomonadaceae</taxon>
        <taxon>Halomonas</taxon>
    </lineage>
</organism>
<dbReference type="NCBIfam" id="TIGR03567">
    <property type="entry name" value="FMN_reduc_SsuE"/>
    <property type="match status" value="1"/>
</dbReference>
<reference evidence="6 7" key="1">
    <citation type="submission" date="2019-03" db="EMBL/GenBank/DDBJ databases">
        <title>Freshwater and sediment microbial communities from various areas in North America, analyzing microbe dynamics in response to fracking.</title>
        <authorList>
            <person name="Lamendella R."/>
        </authorList>
    </citation>
    <scope>NUCLEOTIDE SEQUENCE [LARGE SCALE GENOMIC DNA]</scope>
    <source>
        <strain evidence="6 7">1_TX</strain>
    </source>
</reference>
<keyword evidence="2" id="KW-0285">Flavoprotein</keyword>
<dbReference type="GO" id="GO:0046306">
    <property type="term" value="P:alkanesulfonate catabolic process"/>
    <property type="evidence" value="ECO:0007669"/>
    <property type="project" value="InterPro"/>
</dbReference>
<keyword evidence="7" id="KW-1185">Reference proteome</keyword>
<dbReference type="InterPro" id="IPR051814">
    <property type="entry name" value="NAD(P)H-dep_FMN_reductase"/>
</dbReference>
<evidence type="ECO:0000256" key="4">
    <source>
        <dbReference type="ARBA" id="ARBA00023002"/>
    </source>
</evidence>
<dbReference type="SUPFAM" id="SSF52218">
    <property type="entry name" value="Flavoproteins"/>
    <property type="match status" value="1"/>
</dbReference>